<dbReference type="InParanoid" id="I3EK05"/>
<dbReference type="PANTHER" id="PTHR12728:SF0">
    <property type="entry name" value="RIBOSOME PRODUCTION FACTOR 2 HOMOLOG"/>
    <property type="match status" value="1"/>
</dbReference>
<dbReference type="GO" id="GO:0019843">
    <property type="term" value="F:rRNA binding"/>
    <property type="evidence" value="ECO:0007669"/>
    <property type="project" value="UniProtKB-UniRule"/>
</dbReference>
<dbReference type="EMBL" id="GL870876">
    <property type="protein sequence ID" value="EIJ89552.1"/>
    <property type="molecule type" value="Genomic_DNA"/>
</dbReference>
<dbReference type="InterPro" id="IPR039770">
    <property type="entry name" value="Rpf2"/>
</dbReference>
<dbReference type="AlphaFoldDB" id="I3EK05"/>
<dbReference type="OrthoDB" id="407658at2759"/>
<proteinExistence type="inferred from homology"/>
<name>I3EK05_NEMP3</name>
<evidence type="ECO:0000256" key="3">
    <source>
        <dbReference type="RuleBase" id="RU367086"/>
    </source>
</evidence>
<gene>
    <name evidence="4" type="ORF">NEQG_00322</name>
</gene>
<keyword evidence="2 3" id="KW-0539">Nucleus</keyword>
<dbReference type="GO" id="GO:0000463">
    <property type="term" value="P:maturation of LSU-rRNA from tricistronic rRNA transcript (SSU-rRNA, 5.8S rRNA, LSU-rRNA)"/>
    <property type="evidence" value="ECO:0007669"/>
    <property type="project" value="TreeGrafter"/>
</dbReference>
<organism evidence="4 5">
    <name type="scientific">Nematocida parisii (strain ERTm3)</name>
    <name type="common">Nematode killer fungus</name>
    <dbReference type="NCBI Taxonomy" id="935791"/>
    <lineage>
        <taxon>Eukaryota</taxon>
        <taxon>Fungi</taxon>
        <taxon>Fungi incertae sedis</taxon>
        <taxon>Microsporidia</taxon>
        <taxon>Nematocida</taxon>
    </lineage>
</organism>
<dbReference type="PANTHER" id="PTHR12728">
    <property type="entry name" value="BRIX DOMAIN CONTAINING PROTEIN"/>
    <property type="match status" value="1"/>
</dbReference>
<evidence type="ECO:0000313" key="4">
    <source>
        <dbReference type="EMBL" id="EIJ89552.1"/>
    </source>
</evidence>
<dbReference type="GO" id="GO:0000027">
    <property type="term" value="P:ribosomal large subunit assembly"/>
    <property type="evidence" value="ECO:0007669"/>
    <property type="project" value="InterPro"/>
</dbReference>
<dbReference type="Proteomes" id="UP000002872">
    <property type="component" value="Unassembled WGS sequence"/>
</dbReference>
<sequence>MKKDKKPCVIEPAKKLLILSPTPNTPGVAQLISFFMNIKQNAVKYTDKDGVYQPTTSNSSVSNGKLEGLLKRMDCSLFAYIYTNKTNQPRLIIGRTHEFQIVELAQYKVAHSLTDLSLLTNSLHILLVHRNGYIDPLKLNLLMDFLRDSPPSSVGLGIIKYAIGIDLLENTIGLNLFEIEASPFKLVPVASPITLEIVEEHRMNFMQQKETSKQVRQTEKKIKNVEKGILNSTLGVLHLEKQDLREIQLSKGRAFKKIGKK</sequence>
<accession>I3EK05</accession>
<evidence type="ECO:0000256" key="1">
    <source>
        <dbReference type="ARBA" id="ARBA00004604"/>
    </source>
</evidence>
<dbReference type="HOGENOM" id="CLU_1065929_0_0_1"/>
<comment type="similarity">
    <text evidence="3">Belongs to the RPF2 family.</text>
</comment>
<protein>
    <recommendedName>
        <fullName evidence="3">Ribosome production factor 2 homolog</fullName>
    </recommendedName>
    <alternativeName>
        <fullName evidence="3">Ribosome biogenesis protein RPF2 homolog</fullName>
    </alternativeName>
</protein>
<comment type="subcellular location">
    <subcellularLocation>
        <location evidence="1 3">Nucleus</location>
        <location evidence="1 3">Nucleolus</location>
    </subcellularLocation>
</comment>
<dbReference type="OMA" id="KRKCNIF"/>
<dbReference type="VEuPathDB" id="MicrosporidiaDB:NEQG_00322"/>
<evidence type="ECO:0000313" key="5">
    <source>
        <dbReference type="Proteomes" id="UP000002872"/>
    </source>
</evidence>
<dbReference type="STRING" id="935791.I3EK05"/>
<evidence type="ECO:0000256" key="2">
    <source>
        <dbReference type="ARBA" id="ARBA00023242"/>
    </source>
</evidence>
<reference evidence="4" key="1">
    <citation type="submission" date="2011-01" db="EMBL/GenBank/DDBJ databases">
        <title>The Genome Sequence of Nematocida parisii strain ERTm3.</title>
        <authorList>
            <consortium name="The Broad Institute Genome Sequencing Platform"/>
            <consortium name="The Broad Institute Genome Sequencing Center for Infectious Disease"/>
            <person name="Cuomo C."/>
            <person name="Troemel E."/>
            <person name="Young S.K."/>
            <person name="Zeng Q."/>
            <person name="Gargeya S."/>
            <person name="Fitzgerald M."/>
            <person name="Haas B."/>
            <person name="Abouelleil A."/>
            <person name="Alvarado L."/>
            <person name="Arachchi H.M."/>
            <person name="Berlin A."/>
            <person name="Chapman S.B."/>
            <person name="Gearin G."/>
            <person name="Goldberg J."/>
            <person name="Griggs A."/>
            <person name="Gujja S."/>
            <person name="Hansen M."/>
            <person name="Heiman D."/>
            <person name="Howarth C."/>
            <person name="Larimer J."/>
            <person name="Lui A."/>
            <person name="MacDonald P.J.P."/>
            <person name="McCowen C."/>
            <person name="Montmayeur A."/>
            <person name="Murphy C."/>
            <person name="Neiman D."/>
            <person name="Pearson M."/>
            <person name="Priest M."/>
            <person name="Roberts A."/>
            <person name="Saif S."/>
            <person name="Shea T."/>
            <person name="Sisk P."/>
            <person name="Stolte C."/>
            <person name="Sykes S."/>
            <person name="Wortman J."/>
            <person name="Nusbaum C."/>
            <person name="Birren B."/>
        </authorList>
    </citation>
    <scope>NUCLEOTIDE SEQUENCE</scope>
    <source>
        <strain evidence="4">ERTm3</strain>
    </source>
</reference>
<dbReference type="GO" id="GO:0005730">
    <property type="term" value="C:nucleolus"/>
    <property type="evidence" value="ECO:0007669"/>
    <property type="project" value="UniProtKB-SubCell"/>
</dbReference>
<keyword evidence="5" id="KW-1185">Reference proteome</keyword>